<reference evidence="2" key="1">
    <citation type="submission" date="2013-10" db="EMBL/GenBank/DDBJ databases">
        <title>Draft genome sequence of Clostridium botulinum type B strain Osaka05.</title>
        <authorList>
            <person name="Sakaguchi Y."/>
            <person name="Hosomi K."/>
            <person name="Uchiyama J."/>
            <person name="Ogura Y."/>
            <person name="Sakaguchi M."/>
            <person name="Kohda T."/>
            <person name="Mukamoto M."/>
            <person name="Misawa N."/>
            <person name="Matsuzaki S."/>
            <person name="Hayashi T."/>
            <person name="Kozaki S."/>
        </authorList>
    </citation>
    <scope>NUCLEOTIDE SEQUENCE</scope>
    <source>
        <strain evidence="2">Osaka05</strain>
    </source>
</reference>
<proteinExistence type="predicted"/>
<gene>
    <name evidence="2" type="ORF">CBO05P2_056</name>
</gene>
<dbReference type="SUPFAM" id="SSF109604">
    <property type="entry name" value="HD-domain/PDEase-like"/>
    <property type="match status" value="1"/>
</dbReference>
<evidence type="ECO:0000259" key="1">
    <source>
        <dbReference type="PROSITE" id="PS51832"/>
    </source>
</evidence>
<dbReference type="PROSITE" id="PS51832">
    <property type="entry name" value="HD_GYP"/>
    <property type="match status" value="1"/>
</dbReference>
<sequence length="353" mass="40853">MRLEFISKVKSNDILGKDIISHDGQVLLKSGIRLTQDYIKRLKKLGIFYIHIEDERLEDIQYNSQLLDIKQFIVQSINSTVKNIHNINNINLKESFEKTNDIIGSILNIKELISILCDIKQYNNYVYNHNLDTSVMCIFIGMSYGLTNEELTYLCIGSILHDIGKLKISNNILNKITPLTSKELKKFKKHPIYGGEIAQERLNFPEPIIDIIEQHHERIDGKGYPYGLKGSSISIYSKIVSICSTYNFMSKNYYYKDKYKANDVYEFILSGSDTIFDRNIINCFKDTFAIYPLGSEIELSNGDRGFVIRQNKGFPDRPVLRIFNDKNFNFYYEVDLLKNTNITVKTIIPDVSI</sequence>
<dbReference type="Proteomes" id="UP000054164">
    <property type="component" value="Unassembled WGS sequence"/>
</dbReference>
<accession>A0A060N3I6</accession>
<dbReference type="CDD" id="cd00077">
    <property type="entry name" value="HDc"/>
    <property type="match status" value="1"/>
</dbReference>
<dbReference type="NCBIfam" id="TIGR00277">
    <property type="entry name" value="HDIG"/>
    <property type="match status" value="1"/>
</dbReference>
<dbReference type="RefSeq" id="WP_030032224.1">
    <property type="nucleotide sequence ID" value="NZ_BA000059.1"/>
</dbReference>
<dbReference type="Gene3D" id="1.10.3210.10">
    <property type="entry name" value="Hypothetical protein af1432"/>
    <property type="match status" value="1"/>
</dbReference>
<dbReference type="PANTHER" id="PTHR43155:SF2">
    <property type="entry name" value="CYCLIC DI-GMP PHOSPHODIESTERASE PA4108"/>
    <property type="match status" value="1"/>
</dbReference>
<dbReference type="HOGENOM" id="CLU_000445_92_1_9"/>
<feature type="domain" description="HD-GYP" evidence="1">
    <location>
        <begin position="104"/>
        <end position="300"/>
    </location>
</feature>
<dbReference type="EMBL" id="BA000059">
    <property type="protein sequence ID" value="BAO05081.1"/>
    <property type="molecule type" value="Genomic_DNA"/>
</dbReference>
<dbReference type="AlphaFoldDB" id="A0A060N3I6"/>
<organism evidence="2">
    <name type="scientific">Clostridium botulinum B str. Osaka05</name>
    <dbReference type="NCBI Taxonomy" id="1407017"/>
    <lineage>
        <taxon>Bacteria</taxon>
        <taxon>Bacillati</taxon>
        <taxon>Bacillota</taxon>
        <taxon>Clostridia</taxon>
        <taxon>Eubacteriales</taxon>
        <taxon>Clostridiaceae</taxon>
        <taxon>Clostridium</taxon>
    </lineage>
</organism>
<name>A0A060N3I6_CLOBO</name>
<dbReference type="InterPro" id="IPR037522">
    <property type="entry name" value="HD_GYP_dom"/>
</dbReference>
<dbReference type="PANTHER" id="PTHR43155">
    <property type="entry name" value="CYCLIC DI-GMP PHOSPHODIESTERASE PA4108-RELATED"/>
    <property type="match status" value="1"/>
</dbReference>
<dbReference type="InterPro" id="IPR006675">
    <property type="entry name" value="HDIG_dom"/>
</dbReference>
<dbReference type="Pfam" id="PF13487">
    <property type="entry name" value="HD_5"/>
    <property type="match status" value="1"/>
</dbReference>
<evidence type="ECO:0000313" key="2">
    <source>
        <dbReference type="EMBL" id="BAO05081.1"/>
    </source>
</evidence>
<dbReference type="InterPro" id="IPR003607">
    <property type="entry name" value="HD/PDEase_dom"/>
</dbReference>
<protein>
    <submittedName>
        <fullName evidence="2">HD domain-containing protein</fullName>
    </submittedName>
</protein>